<keyword evidence="1" id="KW-0732">Signal</keyword>
<accession>A0A369TID3</accession>
<organism evidence="2 3">
    <name type="scientific">Thalassococcus profundi</name>
    <dbReference type="NCBI Taxonomy" id="2282382"/>
    <lineage>
        <taxon>Bacteria</taxon>
        <taxon>Pseudomonadati</taxon>
        <taxon>Pseudomonadota</taxon>
        <taxon>Alphaproteobacteria</taxon>
        <taxon>Rhodobacterales</taxon>
        <taxon>Roseobacteraceae</taxon>
        <taxon>Thalassococcus</taxon>
    </lineage>
</organism>
<reference evidence="2 3" key="1">
    <citation type="submission" date="2018-07" db="EMBL/GenBank/DDBJ databases">
        <title>Thalassococcus profundi sp. nov., a marine bacterium isolated from deep seawater of Okinawa Trough.</title>
        <authorList>
            <person name="Yu M."/>
        </authorList>
    </citation>
    <scope>NUCLEOTIDE SEQUENCE [LARGE SCALE GENOMIC DNA]</scope>
    <source>
        <strain evidence="2 3">WRAS1</strain>
    </source>
</reference>
<comment type="caution">
    <text evidence="2">The sequence shown here is derived from an EMBL/GenBank/DDBJ whole genome shotgun (WGS) entry which is preliminary data.</text>
</comment>
<dbReference type="Proteomes" id="UP000253977">
    <property type="component" value="Unassembled WGS sequence"/>
</dbReference>
<dbReference type="InterPro" id="IPR019613">
    <property type="entry name" value="DUF4198"/>
</dbReference>
<dbReference type="RefSeq" id="WP_114512145.1">
    <property type="nucleotide sequence ID" value="NZ_QPMK01000015.1"/>
</dbReference>
<gene>
    <name evidence="2" type="ORF">DU478_16920</name>
</gene>
<evidence type="ECO:0000313" key="3">
    <source>
        <dbReference type="Proteomes" id="UP000253977"/>
    </source>
</evidence>
<evidence type="ECO:0000313" key="2">
    <source>
        <dbReference type="EMBL" id="RDD65109.1"/>
    </source>
</evidence>
<name>A0A369TID3_9RHOB</name>
<dbReference type="OrthoDB" id="581894at2"/>
<dbReference type="Pfam" id="PF10670">
    <property type="entry name" value="DUF4198"/>
    <property type="match status" value="1"/>
</dbReference>
<feature type="signal peptide" evidence="1">
    <location>
        <begin position="1"/>
        <end position="22"/>
    </location>
</feature>
<feature type="chain" id="PRO_5016612275" evidence="1">
    <location>
        <begin position="23"/>
        <end position="272"/>
    </location>
</feature>
<dbReference type="EMBL" id="QPMK01000015">
    <property type="protein sequence ID" value="RDD65109.1"/>
    <property type="molecule type" value="Genomic_DNA"/>
</dbReference>
<sequence>MTLLQSLAAATACMTLALPAAAHEFWIAPLIYEVPSDSQLIADIRVGERMVGSASAYIPPNFRRFEVRMNGETFEVPGRAGDRPALNMRSPEAEGLAVVVHETKDYTLTYKDWDTFVEFTEHKDVTWAQQDHIDRGLPRDKVRERYTRYGKSLIGVGAAEGSDAEVGLRTEIVAETNPYTDDLSDGFTVRVLYEGAPRTDTQVELFEKAPGAKEATSSLHRTDAEGRVTLPVAAGHEYLVDSVVMNPLDPGAEDGPAWESLWASLTFRAPVQ</sequence>
<evidence type="ECO:0000256" key="1">
    <source>
        <dbReference type="SAM" id="SignalP"/>
    </source>
</evidence>
<dbReference type="AlphaFoldDB" id="A0A369TID3"/>
<keyword evidence="3" id="KW-1185">Reference proteome</keyword>
<protein>
    <submittedName>
        <fullName evidence="2">DUF4198 domain-containing protein</fullName>
    </submittedName>
</protein>
<proteinExistence type="predicted"/>